<dbReference type="Pfam" id="PF02386">
    <property type="entry name" value="TrkH"/>
    <property type="match status" value="1"/>
</dbReference>
<keyword evidence="6" id="KW-0630">Potassium</keyword>
<feature type="transmembrane region" description="Helical" evidence="10">
    <location>
        <begin position="183"/>
        <end position="207"/>
    </location>
</feature>
<keyword evidence="2" id="KW-0813">Transport</keyword>
<evidence type="ECO:0000256" key="2">
    <source>
        <dbReference type="ARBA" id="ARBA00022448"/>
    </source>
</evidence>
<feature type="transmembrane region" description="Helical" evidence="10">
    <location>
        <begin position="228"/>
        <end position="247"/>
    </location>
</feature>
<dbReference type="OrthoDB" id="9810952at2"/>
<keyword evidence="7 10" id="KW-1133">Transmembrane helix</keyword>
<evidence type="ECO:0000256" key="1">
    <source>
        <dbReference type="ARBA" id="ARBA00004651"/>
    </source>
</evidence>
<evidence type="ECO:0000256" key="5">
    <source>
        <dbReference type="ARBA" id="ARBA00022692"/>
    </source>
</evidence>
<gene>
    <name evidence="11" type="ORF">AsFPU1_2376</name>
</gene>
<evidence type="ECO:0000256" key="4">
    <source>
        <dbReference type="ARBA" id="ARBA00022538"/>
    </source>
</evidence>
<dbReference type="NCBIfam" id="TIGR00933">
    <property type="entry name" value="2a38"/>
    <property type="match status" value="1"/>
</dbReference>
<keyword evidence="5 10" id="KW-0812">Transmembrane</keyword>
<feature type="transmembrane region" description="Helical" evidence="10">
    <location>
        <begin position="119"/>
        <end position="139"/>
    </location>
</feature>
<dbReference type="PANTHER" id="PTHR32024:SF1">
    <property type="entry name" value="KTR SYSTEM POTASSIUM UPTAKE PROTEIN B"/>
    <property type="match status" value="1"/>
</dbReference>
<keyword evidence="9 10" id="KW-0472">Membrane</keyword>
<accession>A0A401II42</accession>
<keyword evidence="8" id="KW-0406">Ion transport</keyword>
<evidence type="ECO:0000313" key="11">
    <source>
        <dbReference type="EMBL" id="GBF80967.1"/>
    </source>
</evidence>
<proteinExistence type="predicted"/>
<evidence type="ECO:0000313" key="12">
    <source>
        <dbReference type="Proteomes" id="UP000287247"/>
    </source>
</evidence>
<dbReference type="Proteomes" id="UP000287247">
    <property type="component" value="Unassembled WGS sequence"/>
</dbReference>
<evidence type="ECO:0008006" key="13">
    <source>
        <dbReference type="Google" id="ProtNLM"/>
    </source>
</evidence>
<keyword evidence="12" id="KW-1185">Reference proteome</keyword>
<feature type="transmembrane region" description="Helical" evidence="10">
    <location>
        <begin position="345"/>
        <end position="367"/>
    </location>
</feature>
<feature type="transmembrane region" description="Helical" evidence="10">
    <location>
        <begin position="33"/>
        <end position="55"/>
    </location>
</feature>
<evidence type="ECO:0000256" key="8">
    <source>
        <dbReference type="ARBA" id="ARBA00023065"/>
    </source>
</evidence>
<comment type="subcellular location">
    <subcellularLocation>
        <location evidence="1">Cell membrane</location>
        <topology evidence="1">Multi-pass membrane protein</topology>
    </subcellularLocation>
</comment>
<dbReference type="InterPro" id="IPR004772">
    <property type="entry name" value="TrkH"/>
</dbReference>
<dbReference type="AlphaFoldDB" id="A0A401II42"/>
<sequence length="454" mass="49496">MTIARTICLGFVAVIAIGTLLLILPFSTQDGSWNNPIIALFTSTSAVCVTGLVVVDTGTYFSFWGQLIIMLLIQVGGLGYMTTTTFLILLVGRRFNLRQKLAIKESFDRPFLQGNSQNIIQSIIATTLLFELAGVLIMLNVFSSKYGTLEGLWLAIFHSVSAWNNAGFGLLKDNLMSFTGSWSINFAITMLIIFGGIGYQVIIEMYLFLLHKINKRQERIVFSLNFKVATSTTLLLLLGGTAIFFLVEFNNPDTFTPLNLKDKILAAWFQSVTSRTAGFNTIDIGQMTIAGLFTTMGLMFIGASPGGTGGGIKTTTLRILSDCTRSVLRGNNEVVLYGRQVPIPLVLKAVAVVFGSANLVIFMTFSISFIEVSLNPIFFDEKFNSLQVLFEVISAFATVGLSTGITASLSSMSQILLVITMYTGRVGVLLLMAAIVGDTRPRVVQYPEETLLVG</sequence>
<dbReference type="RefSeq" id="WP_124974893.1">
    <property type="nucleotide sequence ID" value="NZ_BDQK01000013.1"/>
</dbReference>
<protein>
    <recommendedName>
        <fullName evidence="13">Potassium uptake protein, TrkH family</fullName>
    </recommendedName>
</protein>
<evidence type="ECO:0000256" key="10">
    <source>
        <dbReference type="SAM" id="Phobius"/>
    </source>
</evidence>
<feature type="transmembrane region" description="Helical" evidence="10">
    <location>
        <begin position="7"/>
        <end position="27"/>
    </location>
</feature>
<evidence type="ECO:0000256" key="7">
    <source>
        <dbReference type="ARBA" id="ARBA00022989"/>
    </source>
</evidence>
<dbReference type="PANTHER" id="PTHR32024">
    <property type="entry name" value="TRK SYSTEM POTASSIUM UPTAKE PROTEIN TRKG-RELATED"/>
    <property type="match status" value="1"/>
</dbReference>
<keyword evidence="4" id="KW-0633">Potassium transport</keyword>
<feature type="transmembrane region" description="Helical" evidence="10">
    <location>
        <begin position="67"/>
        <end position="91"/>
    </location>
</feature>
<evidence type="ECO:0000256" key="9">
    <source>
        <dbReference type="ARBA" id="ARBA00023136"/>
    </source>
</evidence>
<keyword evidence="3" id="KW-1003">Cell membrane</keyword>
<name>A0A401II42_APHSA</name>
<feature type="transmembrane region" description="Helical" evidence="10">
    <location>
        <begin position="388"/>
        <end position="409"/>
    </location>
</feature>
<feature type="transmembrane region" description="Helical" evidence="10">
    <location>
        <begin position="415"/>
        <end position="436"/>
    </location>
</feature>
<dbReference type="GO" id="GO:0005886">
    <property type="term" value="C:plasma membrane"/>
    <property type="evidence" value="ECO:0007669"/>
    <property type="project" value="UniProtKB-SubCell"/>
</dbReference>
<evidence type="ECO:0000256" key="3">
    <source>
        <dbReference type="ARBA" id="ARBA00022475"/>
    </source>
</evidence>
<reference evidence="12" key="1">
    <citation type="submission" date="2017-05" db="EMBL/GenBank/DDBJ databases">
        <title>Physiological properties and genetic analysis related to exopolysaccharide production of fresh-water unicellular cyanobacterium Aphanothece sacrum, Suizenji Nori, that has been cultured as a food source in Japan.</title>
        <authorList>
            <person name="Kanesaki Y."/>
            <person name="Yoshikawa S."/>
            <person name="Ohki K."/>
        </authorList>
    </citation>
    <scope>NUCLEOTIDE SEQUENCE [LARGE SCALE GENOMIC DNA]</scope>
    <source>
        <strain evidence="12">FPU1</strain>
    </source>
</reference>
<dbReference type="GO" id="GO:0015379">
    <property type="term" value="F:potassium:chloride symporter activity"/>
    <property type="evidence" value="ECO:0007669"/>
    <property type="project" value="InterPro"/>
</dbReference>
<comment type="caution">
    <text evidence="11">The sequence shown here is derived from an EMBL/GenBank/DDBJ whole genome shotgun (WGS) entry which is preliminary data.</text>
</comment>
<feature type="transmembrane region" description="Helical" evidence="10">
    <location>
        <begin position="151"/>
        <end position="171"/>
    </location>
</feature>
<dbReference type="InterPro" id="IPR003445">
    <property type="entry name" value="Cat_transpt"/>
</dbReference>
<organism evidence="11 12">
    <name type="scientific">Aphanothece sacrum FPU1</name>
    <dbReference type="NCBI Taxonomy" id="1920663"/>
    <lineage>
        <taxon>Bacteria</taxon>
        <taxon>Bacillati</taxon>
        <taxon>Cyanobacteriota</taxon>
        <taxon>Cyanophyceae</taxon>
        <taxon>Oscillatoriophycideae</taxon>
        <taxon>Chroococcales</taxon>
        <taxon>Aphanothecaceae</taxon>
        <taxon>Aphanothece</taxon>
    </lineage>
</organism>
<dbReference type="EMBL" id="BDQK01000013">
    <property type="protein sequence ID" value="GBF80967.1"/>
    <property type="molecule type" value="Genomic_DNA"/>
</dbReference>
<evidence type="ECO:0000256" key="6">
    <source>
        <dbReference type="ARBA" id="ARBA00022958"/>
    </source>
</evidence>